<evidence type="ECO:0000313" key="9">
    <source>
        <dbReference type="Proteomes" id="UP000000602"/>
    </source>
</evidence>
<feature type="domain" description="Phospholipid/glycerol acyltransferase" evidence="7">
    <location>
        <begin position="81"/>
        <end position="189"/>
    </location>
</feature>
<protein>
    <recommendedName>
        <fullName evidence="7">Phospholipid/glycerol acyltransferase domain-containing protein</fullName>
    </recommendedName>
</protein>
<proteinExistence type="predicted"/>
<dbReference type="GO" id="GO:0003841">
    <property type="term" value="F:1-acylglycerol-3-phosphate O-acyltransferase activity"/>
    <property type="evidence" value="ECO:0007669"/>
    <property type="project" value="TreeGrafter"/>
</dbReference>
<evidence type="ECO:0000256" key="2">
    <source>
        <dbReference type="ARBA" id="ARBA00022516"/>
    </source>
</evidence>
<feature type="transmembrane region" description="Helical" evidence="6">
    <location>
        <begin position="51"/>
        <end position="68"/>
    </location>
</feature>
<evidence type="ECO:0000256" key="4">
    <source>
        <dbReference type="ARBA" id="ARBA00023098"/>
    </source>
</evidence>
<keyword evidence="3" id="KW-0808">Transferase</keyword>
<gene>
    <name evidence="8" type="ordered locus">DP1857</name>
</gene>
<dbReference type="eggNOG" id="COG0204">
    <property type="taxonomic scope" value="Bacteria"/>
</dbReference>
<dbReference type="InterPro" id="IPR002123">
    <property type="entry name" value="Plipid/glycerol_acylTrfase"/>
</dbReference>
<dbReference type="SMART" id="SM00563">
    <property type="entry name" value="PlsC"/>
    <property type="match status" value="1"/>
</dbReference>
<dbReference type="PANTHER" id="PTHR10434">
    <property type="entry name" value="1-ACYL-SN-GLYCEROL-3-PHOSPHATE ACYLTRANSFERASE"/>
    <property type="match status" value="1"/>
</dbReference>
<dbReference type="KEGG" id="dps:DP1857"/>
<reference evidence="9" key="1">
    <citation type="journal article" date="2004" name="Environ. Microbiol.">
        <title>The genome of Desulfotalea psychrophila, a sulfate-reducing bacterium from permanently cold Arctic sediments.</title>
        <authorList>
            <person name="Rabus R."/>
            <person name="Ruepp A."/>
            <person name="Frickey T."/>
            <person name="Rattei T."/>
            <person name="Fartmann B."/>
            <person name="Stark M."/>
            <person name="Bauer M."/>
            <person name="Zibat A."/>
            <person name="Lombardot T."/>
            <person name="Becker I."/>
            <person name="Amann J."/>
            <person name="Gellner K."/>
            <person name="Teeling H."/>
            <person name="Leuschner W.D."/>
            <person name="Gloeckner F.-O."/>
            <person name="Lupas A.N."/>
            <person name="Amann R."/>
            <person name="Klenk H.-P."/>
        </authorList>
    </citation>
    <scope>NUCLEOTIDE SEQUENCE [LARGE SCALE GENOMIC DNA]</scope>
    <source>
        <strain evidence="9">DSM 12343 / LSv54</strain>
    </source>
</reference>
<keyword evidence="5" id="KW-0012">Acyltransferase</keyword>
<dbReference type="RefSeq" id="WP_011189098.1">
    <property type="nucleotide sequence ID" value="NC_006138.1"/>
</dbReference>
<keyword evidence="6" id="KW-1133">Transmembrane helix</keyword>
<name>Q6AM39_DESPS</name>
<evidence type="ECO:0000256" key="3">
    <source>
        <dbReference type="ARBA" id="ARBA00022679"/>
    </source>
</evidence>
<keyword evidence="4" id="KW-0443">Lipid metabolism</keyword>
<dbReference type="PANTHER" id="PTHR10434:SF64">
    <property type="entry name" value="1-ACYL-SN-GLYCEROL-3-PHOSPHATE ACYLTRANSFERASE-RELATED"/>
    <property type="match status" value="1"/>
</dbReference>
<keyword evidence="2" id="KW-0444">Lipid biosynthesis</keyword>
<feature type="transmembrane region" description="Helical" evidence="6">
    <location>
        <begin position="12"/>
        <end position="39"/>
    </location>
</feature>
<evidence type="ECO:0000256" key="6">
    <source>
        <dbReference type="SAM" id="Phobius"/>
    </source>
</evidence>
<evidence type="ECO:0000256" key="1">
    <source>
        <dbReference type="ARBA" id="ARBA00005189"/>
    </source>
</evidence>
<evidence type="ECO:0000256" key="5">
    <source>
        <dbReference type="ARBA" id="ARBA00023315"/>
    </source>
</evidence>
<keyword evidence="6" id="KW-0812">Transmembrane</keyword>
<keyword evidence="9" id="KW-1185">Reference proteome</keyword>
<dbReference type="GO" id="GO:0006654">
    <property type="term" value="P:phosphatidic acid biosynthetic process"/>
    <property type="evidence" value="ECO:0007669"/>
    <property type="project" value="TreeGrafter"/>
</dbReference>
<dbReference type="Pfam" id="PF01553">
    <property type="entry name" value="Acyltransferase"/>
    <property type="match status" value="1"/>
</dbReference>
<dbReference type="SUPFAM" id="SSF69593">
    <property type="entry name" value="Glycerol-3-phosphate (1)-acyltransferase"/>
    <property type="match status" value="1"/>
</dbReference>
<dbReference type="AlphaFoldDB" id="Q6AM39"/>
<sequence length="246" mass="27688">MILLQKILWNCYFFMAFTVVTAIAVIISPLTILLCVTVNSVSIGSALRRGICLYGWILVCKIPFWAPVEVIYRTKSLPPASIFVANHNSAIDPYLFGAIPVESGFVTSWPFKIPLYSFFMKIAGYANAEKGWAEILSKSQKMLDDGCYVTIWPEGHRSRNRQLARFKTGAFTLAQETNRPIIPVCILGSADILAPGKRLLSCGRVKLVVLEPVYPEKSGGRDDVQRMRRYVQEQIETTLREYGHFS</sequence>
<dbReference type="Proteomes" id="UP000000602">
    <property type="component" value="Chromosome"/>
</dbReference>
<dbReference type="HOGENOM" id="CLU_027938_6_2_7"/>
<keyword evidence="6" id="KW-0472">Membrane</keyword>
<dbReference type="EMBL" id="CR522870">
    <property type="protein sequence ID" value="CAG36586.1"/>
    <property type="molecule type" value="Genomic_DNA"/>
</dbReference>
<evidence type="ECO:0000313" key="8">
    <source>
        <dbReference type="EMBL" id="CAG36586.1"/>
    </source>
</evidence>
<evidence type="ECO:0000259" key="7">
    <source>
        <dbReference type="SMART" id="SM00563"/>
    </source>
</evidence>
<dbReference type="OrthoDB" id="9809618at2"/>
<organism evidence="8 9">
    <name type="scientific">Desulfotalea psychrophila (strain LSv54 / DSM 12343)</name>
    <dbReference type="NCBI Taxonomy" id="177439"/>
    <lineage>
        <taxon>Bacteria</taxon>
        <taxon>Pseudomonadati</taxon>
        <taxon>Thermodesulfobacteriota</taxon>
        <taxon>Desulfobulbia</taxon>
        <taxon>Desulfobulbales</taxon>
        <taxon>Desulfocapsaceae</taxon>
        <taxon>Desulfotalea</taxon>
    </lineage>
</organism>
<accession>Q6AM39</accession>
<dbReference type="CDD" id="cd07989">
    <property type="entry name" value="LPLAT_AGPAT-like"/>
    <property type="match status" value="1"/>
</dbReference>
<comment type="pathway">
    <text evidence="1">Lipid metabolism.</text>
</comment>
<dbReference type="STRING" id="177439.DP1857"/>